<feature type="binding site" evidence="5">
    <location>
        <position position="330"/>
    </location>
    <ligand>
        <name>S-methyl-5'-thioadenosine</name>
        <dbReference type="ChEBI" id="CHEBI:17509"/>
    </ligand>
</feature>
<dbReference type="PROSITE" id="PS01330">
    <property type="entry name" value="PABS_1"/>
    <property type="match status" value="1"/>
</dbReference>
<dbReference type="CDD" id="cd02440">
    <property type="entry name" value="AdoMet_MTases"/>
    <property type="match status" value="1"/>
</dbReference>
<evidence type="ECO:0000256" key="4">
    <source>
        <dbReference type="ARBA" id="ARBA00023115"/>
    </source>
</evidence>
<feature type="transmembrane region" description="Helical" evidence="5">
    <location>
        <begin position="115"/>
        <end position="136"/>
    </location>
</feature>
<comment type="caution">
    <text evidence="8">The sequence shown here is derived from an EMBL/GenBank/DDBJ whole genome shotgun (WGS) entry which is preliminary data.</text>
</comment>
<comment type="catalytic activity">
    <reaction evidence="5">
        <text>S-adenosyl 3-(methylsulfanyl)propylamine + putrescine = S-methyl-5'-thioadenosine + spermidine + H(+)</text>
        <dbReference type="Rhea" id="RHEA:12721"/>
        <dbReference type="ChEBI" id="CHEBI:15378"/>
        <dbReference type="ChEBI" id="CHEBI:17509"/>
        <dbReference type="ChEBI" id="CHEBI:57443"/>
        <dbReference type="ChEBI" id="CHEBI:57834"/>
        <dbReference type="ChEBI" id="CHEBI:326268"/>
        <dbReference type="EC" id="2.5.1.16"/>
    </reaction>
</comment>
<accession>A0A3A3EQ47</accession>
<keyword evidence="5" id="KW-0812">Transmembrane</keyword>
<dbReference type="UniPathway" id="UPA00248">
    <property type="reaction ID" value="UER00314"/>
</dbReference>
<comment type="pathway">
    <text evidence="5">Amine and polyamine biosynthesis; spermidine biosynthesis; spermidine from putrescine: step 1/1.</text>
</comment>
<dbReference type="InterPro" id="IPR030373">
    <property type="entry name" value="PABS_CS"/>
</dbReference>
<dbReference type="GO" id="GO:0008295">
    <property type="term" value="P:spermidine biosynthetic process"/>
    <property type="evidence" value="ECO:0007669"/>
    <property type="project" value="UniProtKB-UniRule"/>
</dbReference>
<proteinExistence type="inferred from homology"/>
<feature type="transmembrane region" description="Helical" evidence="5">
    <location>
        <begin position="23"/>
        <end position="50"/>
    </location>
</feature>
<dbReference type="SUPFAM" id="SSF53335">
    <property type="entry name" value="S-adenosyl-L-methionine-dependent methyltransferases"/>
    <property type="match status" value="1"/>
</dbReference>
<dbReference type="GO" id="GO:0005886">
    <property type="term" value="C:plasma membrane"/>
    <property type="evidence" value="ECO:0007669"/>
    <property type="project" value="UniProtKB-SubCell"/>
</dbReference>
<evidence type="ECO:0000256" key="6">
    <source>
        <dbReference type="PROSITE-ProRule" id="PRU00354"/>
    </source>
</evidence>
<dbReference type="PROSITE" id="PS51006">
    <property type="entry name" value="PABS_2"/>
    <property type="match status" value="1"/>
</dbReference>
<comment type="similarity">
    <text evidence="1 5">Belongs to the spermidine/spermine synthase family.</text>
</comment>
<feature type="active site" description="Proton acceptor" evidence="5 6">
    <location>
        <position position="382"/>
    </location>
</feature>
<keyword evidence="5" id="KW-1003">Cell membrane</keyword>
<keyword evidence="5" id="KW-0472">Membrane</keyword>
<evidence type="ECO:0000313" key="8">
    <source>
        <dbReference type="EMBL" id="RJF37846.1"/>
    </source>
</evidence>
<comment type="subunit">
    <text evidence="5">Homodimer or homotetramer.</text>
</comment>
<feature type="binding site" evidence="5">
    <location>
        <position position="256"/>
    </location>
    <ligand>
        <name>S-methyl-5'-thioadenosine</name>
        <dbReference type="ChEBI" id="CHEBI:17509"/>
    </ligand>
</feature>
<feature type="transmembrane region" description="Helical" evidence="5">
    <location>
        <begin position="157"/>
        <end position="177"/>
    </location>
</feature>
<feature type="domain" description="PABS" evidence="7">
    <location>
        <begin position="227"/>
        <end position="462"/>
    </location>
</feature>
<protein>
    <recommendedName>
        <fullName evidence="5">Polyamine aminopropyltransferase</fullName>
    </recommendedName>
    <alternativeName>
        <fullName evidence="5">Putrescine aminopropyltransferase</fullName>
        <shortName evidence="5">PAPT</shortName>
    </alternativeName>
    <alternativeName>
        <fullName evidence="5">Spermidine synthase</fullName>
        <shortName evidence="5">SPDS</shortName>
        <shortName evidence="5">SPDSY</shortName>
        <ecNumber evidence="5">2.5.1.16</ecNumber>
    </alternativeName>
</protein>
<dbReference type="FunFam" id="3.40.50.150:FF:000088">
    <property type="entry name" value="Polyamine aminopropyltransferase"/>
    <property type="match status" value="1"/>
</dbReference>
<reference evidence="8 9" key="1">
    <citation type="submission" date="2018-09" db="EMBL/GenBank/DDBJ databases">
        <title>Identification of marine bacteria producing industrial enzymes.</title>
        <authorList>
            <person name="Cheng T.H."/>
            <person name="Saidin J."/>
            <person name="Muhd D.D."/>
            <person name="Isa M.N.M."/>
            <person name="Bakar M.F.A."/>
            <person name="Ismail N."/>
        </authorList>
    </citation>
    <scope>NUCLEOTIDE SEQUENCE [LARGE SCALE GENOMIC DNA]</scope>
    <source>
        <strain evidence="8 9">MNAD 1.6</strain>
    </source>
</reference>
<dbReference type="GO" id="GO:0010487">
    <property type="term" value="F:thermospermine synthase activity"/>
    <property type="evidence" value="ECO:0007669"/>
    <property type="project" value="UniProtKB-ARBA"/>
</dbReference>
<sequence>MAVLVFVHEAARVVSKSIRESHILLFSIFVAGLCSIIYELLIATTGAYFLGDSITQFSLTIGVYMAAMGIGSYFSRFVPDKPLLAYFIGFELALALLGGLSVPLLYFSYAYGLPLQAISILLTTLIGILIGLEIPLLSRLMEKHYALKANLANVLSIDYFGALLATLLFPFLFLPWLGVFKTALSFGLMNLSIALLLLWYFIDHISPNRRKVLRLTLVLVSLILVLCLFASKQLTYLWQSQIYDDRVVHSEQTPYQQIVLTRHKDDIRLYLNGGLQFSSIDEYRYHEALIHPAMVRHGNAKRILILGGGDGLAARELLKYPQLESITLVDLDPAVARLAQTNHNLTTLNQHSLSDPKVTIIHQDAYVFVEQSQQLFDIIFIDLPDPKAINLARLYSQQFYQLVKTRLPNNGIVVTQATSPFFAKQAFWSINNTLSAAGFAHTLPYHLNVPSFGEWGFVMACNLMCSNHQLLPVNTRYYRPENDAQLFIFTPDISANNEKVSTLDEPNVLHYYLQGWKYWN</sequence>
<dbReference type="NCBIfam" id="NF037959">
    <property type="entry name" value="MFS_SpdSyn"/>
    <property type="match status" value="1"/>
</dbReference>
<comment type="subcellular location">
    <subcellularLocation>
        <location evidence="5">Cell membrane</location>
        <topology evidence="5">Multi-pass membrane protein</topology>
    </subcellularLocation>
</comment>
<dbReference type="EC" id="2.5.1.16" evidence="5"/>
<feature type="transmembrane region" description="Helical" evidence="5">
    <location>
        <begin position="56"/>
        <end position="74"/>
    </location>
</feature>
<organism evidence="8 9">
    <name type="scientific">Pseudoalteromonas gelatinilytica</name>
    <dbReference type="NCBI Taxonomy" id="1703256"/>
    <lineage>
        <taxon>Bacteria</taxon>
        <taxon>Pseudomonadati</taxon>
        <taxon>Pseudomonadota</taxon>
        <taxon>Gammaproteobacteria</taxon>
        <taxon>Alteromonadales</taxon>
        <taxon>Pseudoalteromonadaceae</taxon>
        <taxon>Pseudoalteromonas</taxon>
    </lineage>
</organism>
<evidence type="ECO:0000259" key="7">
    <source>
        <dbReference type="PROSITE" id="PS51006"/>
    </source>
</evidence>
<dbReference type="PANTHER" id="PTHR43317">
    <property type="entry name" value="THERMOSPERMINE SYNTHASE ACAULIS5"/>
    <property type="match status" value="1"/>
</dbReference>
<feature type="binding site" evidence="5">
    <location>
        <position position="286"/>
    </location>
    <ligand>
        <name>spermidine</name>
        <dbReference type="ChEBI" id="CHEBI:57834"/>
    </ligand>
</feature>
<evidence type="ECO:0000256" key="3">
    <source>
        <dbReference type="ARBA" id="ARBA00023066"/>
    </source>
</evidence>
<dbReference type="Pfam" id="PF01564">
    <property type="entry name" value="Spermine_synth"/>
    <property type="match status" value="1"/>
</dbReference>
<dbReference type="GO" id="GO:0004766">
    <property type="term" value="F:spermidine synthase activity"/>
    <property type="evidence" value="ECO:0007669"/>
    <property type="project" value="UniProtKB-UniRule"/>
</dbReference>
<keyword evidence="2 5" id="KW-0808">Transferase</keyword>
<comment type="caution">
    <text evidence="5">Lacks conserved residue(s) required for the propagation of feature annotation.</text>
</comment>
<feature type="transmembrane region" description="Helical" evidence="5">
    <location>
        <begin position="213"/>
        <end position="231"/>
    </location>
</feature>
<comment type="function">
    <text evidence="5">Catalyzes the irreversible transfer of a propylamine group from the amino donor S-adenosylmethioninamine (decarboxy-AdoMet) to putrescine (1,4-diaminobutane) to yield spermidine.</text>
</comment>
<dbReference type="PANTHER" id="PTHR43317:SF1">
    <property type="entry name" value="THERMOSPERMINE SYNTHASE ACAULIS5"/>
    <property type="match status" value="1"/>
</dbReference>
<feature type="binding site" evidence="5">
    <location>
        <position position="310"/>
    </location>
    <ligand>
        <name>spermidine</name>
        <dbReference type="ChEBI" id="CHEBI:57834"/>
    </ligand>
</feature>
<evidence type="ECO:0000313" key="9">
    <source>
        <dbReference type="Proteomes" id="UP000265938"/>
    </source>
</evidence>
<dbReference type="InterPro" id="IPR030374">
    <property type="entry name" value="PABS"/>
</dbReference>
<gene>
    <name evidence="5" type="primary">speE</name>
    <name evidence="8" type="ORF">D4741_07215</name>
</gene>
<evidence type="ECO:0000256" key="5">
    <source>
        <dbReference type="HAMAP-Rule" id="MF_00198"/>
    </source>
</evidence>
<dbReference type="EMBL" id="QYSE01000001">
    <property type="protein sequence ID" value="RJF37846.1"/>
    <property type="molecule type" value="Genomic_DNA"/>
</dbReference>
<dbReference type="Gene3D" id="3.40.50.150">
    <property type="entry name" value="Vaccinia Virus protein VP39"/>
    <property type="match status" value="1"/>
</dbReference>
<keyword evidence="5" id="KW-1133">Transmembrane helix</keyword>
<dbReference type="HAMAP" id="MF_00198">
    <property type="entry name" value="Spermidine_synth"/>
    <property type="match status" value="1"/>
</dbReference>
<dbReference type="InterPro" id="IPR001045">
    <property type="entry name" value="Spermi_synthase"/>
</dbReference>
<dbReference type="NCBIfam" id="NF002956">
    <property type="entry name" value="PRK03612.1"/>
    <property type="match status" value="1"/>
</dbReference>
<name>A0A3A3EQ47_9GAMM</name>
<dbReference type="Proteomes" id="UP000265938">
    <property type="component" value="Unassembled WGS sequence"/>
</dbReference>
<evidence type="ECO:0000256" key="2">
    <source>
        <dbReference type="ARBA" id="ARBA00022679"/>
    </source>
</evidence>
<keyword evidence="3 5" id="KW-0745">Spermidine biosynthesis</keyword>
<feature type="transmembrane region" description="Helical" evidence="5">
    <location>
        <begin position="183"/>
        <end position="201"/>
    </location>
</feature>
<evidence type="ECO:0000256" key="1">
    <source>
        <dbReference type="ARBA" id="ARBA00007867"/>
    </source>
</evidence>
<feature type="binding site" evidence="5">
    <location>
        <begin position="364"/>
        <end position="365"/>
    </location>
    <ligand>
        <name>S-methyl-5'-thioadenosine</name>
        <dbReference type="ChEBI" id="CHEBI:17509"/>
    </ligand>
</feature>
<keyword evidence="4 5" id="KW-0620">Polyamine biosynthesis</keyword>
<dbReference type="InterPro" id="IPR029063">
    <property type="entry name" value="SAM-dependent_MTases_sf"/>
</dbReference>
<feature type="transmembrane region" description="Helical" evidence="5">
    <location>
        <begin position="83"/>
        <end position="109"/>
    </location>
</feature>
<dbReference type="AlphaFoldDB" id="A0A3A3EQ47"/>